<evidence type="ECO:0000313" key="1">
    <source>
        <dbReference type="EMBL" id="MQA18169.1"/>
    </source>
</evidence>
<evidence type="ECO:0000313" key="2">
    <source>
        <dbReference type="Proteomes" id="UP000444318"/>
    </source>
</evidence>
<protein>
    <recommendedName>
        <fullName evidence="3">HNH endonuclease</fullName>
    </recommendedName>
</protein>
<sequence length="324" mass="37101">MIKLEYFDQAVVDKHFDRLSEHADDRLDDLIKHLDAKTRKRVPRSDLDYMVVYFRSNLKQILVAQPAALRKFITKTSKTKKLAWLEAILAKAAKDRDAWEQDIVAGLLWVFDYAAFSGWVHPGWNAYELVEEHKLRICPYCHTSHLNFHVHGSKDMRPPLDHFYPRSRYPYLGTSLYNLIPSCYQCNSSIKGAENPLVKALTHPFEIGKKSVKFRLRLADGTRLSPNAEKVAAKQIKIEVLGSDAAAQTSVDFFILPQRYQWYTREIAEVHSRVLSQLDAGGTLAHLVGVKRFVYGFRESEVRNFALGICIKDIADSLISSYSP</sequence>
<evidence type="ECO:0008006" key="3">
    <source>
        <dbReference type="Google" id="ProtNLM"/>
    </source>
</evidence>
<reference evidence="1 2" key="1">
    <citation type="submission" date="2019-10" db="EMBL/GenBank/DDBJ databases">
        <title>Two novel species isolated from a subtropical stream in China.</title>
        <authorList>
            <person name="Lu H."/>
        </authorList>
    </citation>
    <scope>NUCLEOTIDE SEQUENCE [LARGE SCALE GENOMIC DNA]</scope>
    <source>
        <strain evidence="1 2">FT103W</strain>
    </source>
</reference>
<dbReference type="Gene3D" id="1.10.30.50">
    <property type="match status" value="1"/>
</dbReference>
<comment type="caution">
    <text evidence="1">The sequence shown here is derived from an EMBL/GenBank/DDBJ whole genome shotgun (WGS) entry which is preliminary data.</text>
</comment>
<organism evidence="1 2">
    <name type="scientific">Rugamonas rivuli</name>
    <dbReference type="NCBI Taxonomy" id="2743358"/>
    <lineage>
        <taxon>Bacteria</taxon>
        <taxon>Pseudomonadati</taxon>
        <taxon>Pseudomonadota</taxon>
        <taxon>Betaproteobacteria</taxon>
        <taxon>Burkholderiales</taxon>
        <taxon>Oxalobacteraceae</taxon>
        <taxon>Telluria group</taxon>
        <taxon>Rugamonas</taxon>
    </lineage>
</organism>
<accession>A0A843S239</accession>
<dbReference type="RefSeq" id="WP_152801000.1">
    <property type="nucleotide sequence ID" value="NZ_WHUF01000001.1"/>
</dbReference>
<dbReference type="EMBL" id="WHUF01000001">
    <property type="protein sequence ID" value="MQA18169.1"/>
    <property type="molecule type" value="Genomic_DNA"/>
</dbReference>
<dbReference type="Proteomes" id="UP000444318">
    <property type="component" value="Unassembled WGS sequence"/>
</dbReference>
<proteinExistence type="predicted"/>
<keyword evidence="2" id="KW-1185">Reference proteome</keyword>
<name>A0A843S239_9BURK</name>
<dbReference type="AlphaFoldDB" id="A0A843S239"/>
<gene>
    <name evidence="1" type="ORF">GEV01_01440</name>
</gene>